<dbReference type="Pfam" id="PF07715">
    <property type="entry name" value="Plug"/>
    <property type="match status" value="1"/>
</dbReference>
<keyword evidence="12 13" id="KW-0998">Cell outer membrane</keyword>
<evidence type="ECO:0000256" key="3">
    <source>
        <dbReference type="ARBA" id="ARBA00022448"/>
    </source>
</evidence>
<dbReference type="SUPFAM" id="SSF56935">
    <property type="entry name" value="Porins"/>
    <property type="match status" value="1"/>
</dbReference>
<evidence type="ECO:0000256" key="11">
    <source>
        <dbReference type="ARBA" id="ARBA00023136"/>
    </source>
</evidence>
<evidence type="ECO:0000256" key="13">
    <source>
        <dbReference type="PROSITE-ProRule" id="PRU01360"/>
    </source>
</evidence>
<evidence type="ECO:0000256" key="14">
    <source>
        <dbReference type="RuleBase" id="RU003357"/>
    </source>
</evidence>
<dbReference type="Proteomes" id="UP000607397">
    <property type="component" value="Unassembled WGS sequence"/>
</dbReference>
<dbReference type="AlphaFoldDB" id="A0A8K2A9V0"/>
<keyword evidence="4 13" id="KW-1134">Transmembrane beta strand</keyword>
<dbReference type="InterPro" id="IPR010105">
    <property type="entry name" value="TonB_sidphr_rcpt"/>
</dbReference>
<dbReference type="FunFam" id="2.170.130.10:FF:000001">
    <property type="entry name" value="Catecholate siderophore TonB-dependent receptor"/>
    <property type="match status" value="1"/>
</dbReference>
<keyword evidence="8" id="KW-0408">Iron</keyword>
<dbReference type="FunFam" id="2.40.170.20:FF:000005">
    <property type="entry name" value="TonB-dependent siderophore receptor"/>
    <property type="match status" value="1"/>
</dbReference>
<dbReference type="PROSITE" id="PS52016">
    <property type="entry name" value="TONB_DEPENDENT_REC_3"/>
    <property type="match status" value="1"/>
</dbReference>
<dbReference type="Gene3D" id="2.40.170.20">
    <property type="entry name" value="TonB-dependent receptor, beta-barrel domain"/>
    <property type="match status" value="1"/>
</dbReference>
<dbReference type="NCBIfam" id="TIGR01783">
    <property type="entry name" value="TonB-siderophor"/>
    <property type="match status" value="1"/>
</dbReference>
<evidence type="ECO:0000313" key="18">
    <source>
        <dbReference type="EMBL" id="NCJ08649.1"/>
    </source>
</evidence>
<evidence type="ECO:0000259" key="17">
    <source>
        <dbReference type="Pfam" id="PF11741"/>
    </source>
</evidence>
<evidence type="ECO:0000256" key="6">
    <source>
        <dbReference type="ARBA" id="ARBA00022692"/>
    </source>
</evidence>
<sequence length="853" mass="94836">MWGVVAKQLHPWIQIAGMVPLCFAQVAWAQDIGAETRDTASPVPFVDELTPSATTVAEWLSQIQAQQMETPTQIVGVRVEATATGLEIRLEARGTLNMPSTSVVGNALILEIPNAVLAVPEANEFQQANPIAGLALVSVTNLPDNQVRVALTGVEAPPVASFDSSEQGLILGVTPGTEAVTTDEEAIQVVVTGETDRGYAVDNATTATRTDTPLRDIPQSIQVIPKQVLEDQQVIRLDDALRNVSGVAPGDNFGGTRDQFFIRGFQQFNIFRDGFRDERIVLQETAAIDRIEVLKGPASVLFGNLEPGGIINIILERPLAEPHYIFEGQVGNFGLVRPQLDFTGPLNKNRTLLYRLNAVYERGDGFRDFDQDIQRFFIAPSLSWDITENTNLLIEFEYSYDRRPFDRGLVAIGNEVADIPRDRILGEPDDFLENTAYSLGYILEHRFSENWRIRNALRFSSADTLDVKADPRFRLEDEVSGELRRFFRSNDDISQLFELQTSVLGSFSTGSVDHEIVVGFDYFRNFSQGTNREFPETPSINIFSPVYRVIPQPDLDEFTNLIRDSRRETDAIGIYLQDLISLTDNLKLLLGGRFDFSNQSELSFGSSSSRYDQAFSPRVGIVYQPIEPLSLYASYSRAFAPNFGTTSDGETLEPERGTQYEVGARAELLNGRLSANLAFYDLTKTNIADSDPNDPTFTFFVPIGKQRSRGLELDVAGEILPGWKLIASYAYTDAEIVKGVFGIADGNRPANIPEHSGSLWTTYEIQEGNLQGLGFGLGLFLVGERQGDNQNTFRLPGYVRTDAAVYYRRNNWKFALNIRNLFDINYFEGIEFGRVTVKPGAPFTIIGSVSVEF</sequence>
<dbReference type="InterPro" id="IPR039426">
    <property type="entry name" value="TonB-dep_rcpt-like"/>
</dbReference>
<dbReference type="CDD" id="cd01347">
    <property type="entry name" value="ligand_gated_channel"/>
    <property type="match status" value="1"/>
</dbReference>
<reference evidence="18" key="1">
    <citation type="submission" date="2019-12" db="EMBL/GenBank/DDBJ databases">
        <title>High-Quality draft genome sequences of three cyanobacteria isolated from the limestone walls of the Old Cathedral of Coimbra.</title>
        <authorList>
            <person name="Tiago I."/>
            <person name="Soares F."/>
            <person name="Portugal A."/>
        </authorList>
    </citation>
    <scope>NUCLEOTIDE SEQUENCE [LARGE SCALE GENOMIC DNA]</scope>
    <source>
        <strain evidence="18">C</strain>
    </source>
</reference>
<comment type="similarity">
    <text evidence="2 13 14">Belongs to the TonB-dependent receptor family.</text>
</comment>
<comment type="subcellular location">
    <subcellularLocation>
        <location evidence="1 13">Cell outer membrane</location>
        <topology evidence="1 13">Multi-pass membrane protein</topology>
    </subcellularLocation>
</comment>
<evidence type="ECO:0000259" key="15">
    <source>
        <dbReference type="Pfam" id="PF00593"/>
    </source>
</evidence>
<keyword evidence="18" id="KW-0675">Receptor</keyword>
<evidence type="ECO:0000259" key="16">
    <source>
        <dbReference type="Pfam" id="PF07715"/>
    </source>
</evidence>
<keyword evidence="3 13" id="KW-0813">Transport</keyword>
<keyword evidence="19" id="KW-1185">Reference proteome</keyword>
<evidence type="ECO:0000256" key="4">
    <source>
        <dbReference type="ARBA" id="ARBA00022452"/>
    </source>
</evidence>
<evidence type="ECO:0000256" key="10">
    <source>
        <dbReference type="ARBA" id="ARBA00023077"/>
    </source>
</evidence>
<keyword evidence="6 13" id="KW-0812">Transmembrane</keyword>
<dbReference type="InterPro" id="IPR012910">
    <property type="entry name" value="Plug_dom"/>
</dbReference>
<comment type="caution">
    <text evidence="18">The sequence shown here is derived from an EMBL/GenBank/DDBJ whole genome shotgun (WGS) entry which is preliminary data.</text>
</comment>
<feature type="domain" description="TonB-dependent receptor-like beta-barrel" evidence="15">
    <location>
        <begin position="384"/>
        <end position="821"/>
    </location>
</feature>
<organism evidence="18 19">
    <name type="scientific">Petrachloros mirabilis ULC683</name>
    <dbReference type="NCBI Taxonomy" id="2781853"/>
    <lineage>
        <taxon>Bacteria</taxon>
        <taxon>Bacillati</taxon>
        <taxon>Cyanobacteriota</taxon>
        <taxon>Cyanophyceae</taxon>
        <taxon>Synechococcales</taxon>
        <taxon>Petrachlorosaceae</taxon>
        <taxon>Petrachloros</taxon>
        <taxon>Petrachloros mirabilis</taxon>
    </lineage>
</organism>
<dbReference type="PANTHER" id="PTHR32552">
    <property type="entry name" value="FERRICHROME IRON RECEPTOR-RELATED"/>
    <property type="match status" value="1"/>
</dbReference>
<dbReference type="InterPro" id="IPR037066">
    <property type="entry name" value="Plug_dom_sf"/>
</dbReference>
<keyword evidence="10 14" id="KW-0798">TonB box</keyword>
<gene>
    <name evidence="18" type="ORF">GS597_19485</name>
</gene>
<dbReference type="PANTHER" id="PTHR32552:SF68">
    <property type="entry name" value="FERRICHROME OUTER MEMBRANE TRANSPORTER_PHAGE RECEPTOR"/>
    <property type="match status" value="1"/>
</dbReference>
<keyword evidence="7" id="KW-0732">Signal</keyword>
<evidence type="ECO:0000256" key="1">
    <source>
        <dbReference type="ARBA" id="ARBA00004571"/>
    </source>
</evidence>
<dbReference type="GO" id="GO:0009279">
    <property type="term" value="C:cell outer membrane"/>
    <property type="evidence" value="ECO:0007669"/>
    <property type="project" value="UniProtKB-SubCell"/>
</dbReference>
<evidence type="ECO:0000256" key="5">
    <source>
        <dbReference type="ARBA" id="ARBA00022496"/>
    </source>
</evidence>
<dbReference type="Pfam" id="PF00593">
    <property type="entry name" value="TonB_dep_Rec_b-barrel"/>
    <property type="match status" value="1"/>
</dbReference>
<evidence type="ECO:0000256" key="7">
    <source>
        <dbReference type="ARBA" id="ARBA00022729"/>
    </source>
</evidence>
<keyword evidence="5" id="KW-0410">Iron transport</keyword>
<keyword evidence="11 13" id="KW-0472">Membrane</keyword>
<keyword evidence="9" id="KW-0406">Ion transport</keyword>
<dbReference type="GO" id="GO:0015344">
    <property type="term" value="F:siderophore uptake transmembrane transporter activity"/>
    <property type="evidence" value="ECO:0007669"/>
    <property type="project" value="TreeGrafter"/>
</dbReference>
<accession>A0A8K2A9V0</accession>
<evidence type="ECO:0000256" key="2">
    <source>
        <dbReference type="ARBA" id="ARBA00009810"/>
    </source>
</evidence>
<evidence type="ECO:0000313" key="19">
    <source>
        <dbReference type="Proteomes" id="UP000607397"/>
    </source>
</evidence>
<dbReference type="Gene3D" id="2.170.130.10">
    <property type="entry name" value="TonB-dependent receptor, plug domain"/>
    <property type="match status" value="1"/>
</dbReference>
<evidence type="ECO:0000256" key="9">
    <source>
        <dbReference type="ARBA" id="ARBA00023065"/>
    </source>
</evidence>
<name>A0A8K2A9V0_9CYAN</name>
<dbReference type="InterPro" id="IPR021731">
    <property type="entry name" value="AMIN_dom"/>
</dbReference>
<dbReference type="InterPro" id="IPR036942">
    <property type="entry name" value="Beta-barrel_TonB_sf"/>
</dbReference>
<feature type="domain" description="AMIN" evidence="17">
    <location>
        <begin position="77"/>
        <end position="171"/>
    </location>
</feature>
<dbReference type="EMBL" id="WVIC01000062">
    <property type="protein sequence ID" value="NCJ08649.1"/>
    <property type="molecule type" value="Genomic_DNA"/>
</dbReference>
<evidence type="ECO:0000256" key="12">
    <source>
        <dbReference type="ARBA" id="ARBA00023237"/>
    </source>
</evidence>
<evidence type="ECO:0000256" key="8">
    <source>
        <dbReference type="ARBA" id="ARBA00023004"/>
    </source>
</evidence>
<proteinExistence type="inferred from homology"/>
<feature type="domain" description="TonB-dependent receptor plug" evidence="16">
    <location>
        <begin position="214"/>
        <end position="310"/>
    </location>
</feature>
<dbReference type="InterPro" id="IPR000531">
    <property type="entry name" value="Beta-barrel_TonB"/>
</dbReference>
<dbReference type="Pfam" id="PF11741">
    <property type="entry name" value="AMIN"/>
    <property type="match status" value="1"/>
</dbReference>
<dbReference type="GO" id="GO:0038023">
    <property type="term" value="F:signaling receptor activity"/>
    <property type="evidence" value="ECO:0007669"/>
    <property type="project" value="InterPro"/>
</dbReference>
<dbReference type="GO" id="GO:0015891">
    <property type="term" value="P:siderophore transport"/>
    <property type="evidence" value="ECO:0007669"/>
    <property type="project" value="InterPro"/>
</dbReference>
<protein>
    <submittedName>
        <fullName evidence="18">TonB-dependent siderophore receptor</fullName>
    </submittedName>
</protein>